<dbReference type="InterPro" id="IPR002524">
    <property type="entry name" value="Cation_efflux"/>
</dbReference>
<dbReference type="GO" id="GO:0016020">
    <property type="term" value="C:membrane"/>
    <property type="evidence" value="ECO:0007669"/>
    <property type="project" value="UniProtKB-SubCell"/>
</dbReference>
<evidence type="ECO:0000256" key="4">
    <source>
        <dbReference type="ARBA" id="ARBA00022692"/>
    </source>
</evidence>
<comment type="caution">
    <text evidence="10">The sequence shown here is derived from an EMBL/GenBank/DDBJ whole genome shotgun (WGS) entry which is preliminary data.</text>
</comment>
<evidence type="ECO:0000256" key="1">
    <source>
        <dbReference type="ARBA" id="ARBA00004141"/>
    </source>
</evidence>
<dbReference type="InterPro" id="IPR027469">
    <property type="entry name" value="Cation_efflux_TMD_sf"/>
</dbReference>
<evidence type="ECO:0000256" key="7">
    <source>
        <dbReference type="SAM" id="Phobius"/>
    </source>
</evidence>
<keyword evidence="4 7" id="KW-0812">Transmembrane</keyword>
<dbReference type="SUPFAM" id="SSF160240">
    <property type="entry name" value="Cation efflux protein cytoplasmic domain-like"/>
    <property type="match status" value="1"/>
</dbReference>
<gene>
    <name evidence="10" type="ORF">C8E03_10381</name>
</gene>
<feature type="transmembrane region" description="Helical" evidence="7">
    <location>
        <begin position="122"/>
        <end position="142"/>
    </location>
</feature>
<dbReference type="Proteomes" id="UP000247523">
    <property type="component" value="Unassembled WGS sequence"/>
</dbReference>
<proteinExistence type="inferred from homology"/>
<dbReference type="Gene3D" id="3.30.70.1350">
    <property type="entry name" value="Cation efflux protein, cytoplasmic domain"/>
    <property type="match status" value="1"/>
</dbReference>
<keyword evidence="6 7" id="KW-0472">Membrane</keyword>
<evidence type="ECO:0000313" key="10">
    <source>
        <dbReference type="EMBL" id="PXV91524.1"/>
    </source>
</evidence>
<protein>
    <submittedName>
        <fullName evidence="10">Cation diffusion facilitator family transporter</fullName>
    </submittedName>
</protein>
<dbReference type="InterPro" id="IPR050291">
    <property type="entry name" value="CDF_Transporter"/>
</dbReference>
<dbReference type="GO" id="GO:0008324">
    <property type="term" value="F:monoatomic cation transmembrane transporter activity"/>
    <property type="evidence" value="ECO:0007669"/>
    <property type="project" value="InterPro"/>
</dbReference>
<dbReference type="FunFam" id="1.20.1510.10:FF:000006">
    <property type="entry name" value="Divalent cation efflux transporter"/>
    <property type="match status" value="1"/>
</dbReference>
<evidence type="ECO:0000256" key="6">
    <source>
        <dbReference type="ARBA" id="ARBA00023136"/>
    </source>
</evidence>
<dbReference type="NCBIfam" id="TIGR01297">
    <property type="entry name" value="CDF"/>
    <property type="match status" value="1"/>
</dbReference>
<feature type="domain" description="Cation efflux protein transmembrane" evidence="8">
    <location>
        <begin position="22"/>
        <end position="215"/>
    </location>
</feature>
<dbReference type="PANTHER" id="PTHR43840:SF15">
    <property type="entry name" value="MITOCHONDRIAL METAL TRANSPORTER 1-RELATED"/>
    <property type="match status" value="1"/>
</dbReference>
<dbReference type="Gene3D" id="1.20.1510.10">
    <property type="entry name" value="Cation efflux protein transmembrane domain"/>
    <property type="match status" value="1"/>
</dbReference>
<dbReference type="InterPro" id="IPR027470">
    <property type="entry name" value="Cation_efflux_CTD"/>
</dbReference>
<dbReference type="Pfam" id="PF01545">
    <property type="entry name" value="Cation_efflux"/>
    <property type="match status" value="1"/>
</dbReference>
<organism evidence="10 11">
    <name type="scientific">Lachnotalea glycerini</name>
    <dbReference type="NCBI Taxonomy" id="1763509"/>
    <lineage>
        <taxon>Bacteria</taxon>
        <taxon>Bacillati</taxon>
        <taxon>Bacillota</taxon>
        <taxon>Clostridia</taxon>
        <taxon>Lachnospirales</taxon>
        <taxon>Lachnospiraceae</taxon>
        <taxon>Lachnotalea</taxon>
    </lineage>
</organism>
<dbReference type="EMBL" id="QICS01000003">
    <property type="protein sequence ID" value="PXV91524.1"/>
    <property type="molecule type" value="Genomic_DNA"/>
</dbReference>
<feature type="transmembrane region" description="Helical" evidence="7">
    <location>
        <begin position="48"/>
        <end position="68"/>
    </location>
</feature>
<keyword evidence="3" id="KW-0813">Transport</keyword>
<name>A0A318EPM0_9FIRM</name>
<feature type="transmembrane region" description="Helical" evidence="7">
    <location>
        <begin position="89"/>
        <end position="110"/>
    </location>
</feature>
<accession>A0A318EPM0</accession>
<sequence>MEQTNQMKDSLSDKRIAMRVSVISIIINVVLSLFKLLAGIFAQSGAMISDAIHSASDVFSTFIVMIGVNISNKKSDTQHQYGHERFECVASIILAVILAITGIGIGISGIEKIFSGNYEELQIPGVLALVAAVMSIIVKEWMYWFTRAAAKKINSGALMADAWHHRSDALSSVGAFIGIFGARLGYPILDPIASVVICLFIEKASYDIFKDAIDKMIDKSCDTKTISDIKQIIAEQEGVESIDEVRTRLFGAKIYVDVEISADGSKSLNETHNIAQNVHDEIENKIPMVKHCMVHVNPTLVK</sequence>
<evidence type="ECO:0000259" key="9">
    <source>
        <dbReference type="Pfam" id="PF16916"/>
    </source>
</evidence>
<comment type="similarity">
    <text evidence="2">Belongs to the cation diffusion facilitator (CDF) transporter (TC 2.A.4) family.</text>
</comment>
<dbReference type="RefSeq" id="WP_207657794.1">
    <property type="nucleotide sequence ID" value="NZ_QICS01000003.1"/>
</dbReference>
<dbReference type="PANTHER" id="PTHR43840">
    <property type="entry name" value="MITOCHONDRIAL METAL TRANSPORTER 1-RELATED"/>
    <property type="match status" value="1"/>
</dbReference>
<feature type="transmembrane region" description="Helical" evidence="7">
    <location>
        <begin position="20"/>
        <end position="42"/>
    </location>
</feature>
<dbReference type="InterPro" id="IPR036837">
    <property type="entry name" value="Cation_efflux_CTD_sf"/>
</dbReference>
<dbReference type="Pfam" id="PF16916">
    <property type="entry name" value="ZT_dimer"/>
    <property type="match status" value="1"/>
</dbReference>
<reference evidence="10 11" key="1">
    <citation type="submission" date="2018-05" db="EMBL/GenBank/DDBJ databases">
        <title>Genomic Encyclopedia of Type Strains, Phase IV (KMG-IV): sequencing the most valuable type-strain genomes for metagenomic binning, comparative biology and taxonomic classification.</title>
        <authorList>
            <person name="Goeker M."/>
        </authorList>
    </citation>
    <scope>NUCLEOTIDE SEQUENCE [LARGE SCALE GENOMIC DNA]</scope>
    <source>
        <strain evidence="10 11">DSM 28816</strain>
    </source>
</reference>
<dbReference type="SUPFAM" id="SSF161111">
    <property type="entry name" value="Cation efflux protein transmembrane domain-like"/>
    <property type="match status" value="1"/>
</dbReference>
<evidence type="ECO:0000313" key="11">
    <source>
        <dbReference type="Proteomes" id="UP000247523"/>
    </source>
</evidence>
<comment type="subcellular location">
    <subcellularLocation>
        <location evidence="1">Membrane</location>
        <topology evidence="1">Multi-pass membrane protein</topology>
    </subcellularLocation>
</comment>
<evidence type="ECO:0000256" key="5">
    <source>
        <dbReference type="ARBA" id="ARBA00022989"/>
    </source>
</evidence>
<feature type="domain" description="Cation efflux protein cytoplasmic" evidence="9">
    <location>
        <begin position="222"/>
        <end position="298"/>
    </location>
</feature>
<evidence type="ECO:0000256" key="3">
    <source>
        <dbReference type="ARBA" id="ARBA00022448"/>
    </source>
</evidence>
<dbReference type="InterPro" id="IPR058533">
    <property type="entry name" value="Cation_efflux_TM"/>
</dbReference>
<evidence type="ECO:0000256" key="2">
    <source>
        <dbReference type="ARBA" id="ARBA00008114"/>
    </source>
</evidence>
<keyword evidence="5 7" id="KW-1133">Transmembrane helix</keyword>
<evidence type="ECO:0000259" key="8">
    <source>
        <dbReference type="Pfam" id="PF01545"/>
    </source>
</evidence>
<dbReference type="AlphaFoldDB" id="A0A318EPM0"/>